<keyword evidence="2" id="KW-1133">Transmembrane helix</keyword>
<evidence type="ECO:0000256" key="2">
    <source>
        <dbReference type="SAM" id="Phobius"/>
    </source>
</evidence>
<dbReference type="Gene3D" id="3.40.50.720">
    <property type="entry name" value="NAD(P)-binding Rossmann-like Domain"/>
    <property type="match status" value="1"/>
</dbReference>
<dbReference type="InterPro" id="IPR050463">
    <property type="entry name" value="Gfo/Idh/MocA_oxidrdct_glycsds"/>
</dbReference>
<dbReference type="GO" id="GO:0016491">
    <property type="term" value="F:oxidoreductase activity"/>
    <property type="evidence" value="ECO:0007669"/>
    <property type="project" value="UniProtKB-KW"/>
</dbReference>
<feature type="transmembrane region" description="Helical" evidence="2">
    <location>
        <begin position="18"/>
        <end position="36"/>
    </location>
</feature>
<evidence type="ECO:0000259" key="3">
    <source>
        <dbReference type="Pfam" id="PF01408"/>
    </source>
</evidence>
<dbReference type="GO" id="GO:0000166">
    <property type="term" value="F:nucleotide binding"/>
    <property type="evidence" value="ECO:0007669"/>
    <property type="project" value="InterPro"/>
</dbReference>
<dbReference type="PANTHER" id="PTHR43818:SF11">
    <property type="entry name" value="BCDNA.GH03377"/>
    <property type="match status" value="1"/>
</dbReference>
<sequence>MGNNTNKENGTNMDRREILKGLATVPVLGLFLANLWRKMRRDTLKKSNLLADLVQEKSAPAVISGLSDSRHLNLGIIGYGGRGSHLIRGAGFATKGWTDTVSENARKNKLDKQFKTYMTQEDLNCSLVGVCDLFDVRADQAIDASKNEVRSGGKPKATAKRYRHYTELLANDDIDAVVVATPDHWHSRITMDAAKAGKHVYCEKGLTRTFDEAIKVYDTVKKTGITFQLGHQNRQVEANEKAKQIIKQGLLGKINLVELATNRNSPWGAWVWGIHPEGNEKTIDWKTFQEPVEPKKRIDFGEEALKRFFRWRCWFDYGTGLSGDLLSHDFDALNQIMDIGIPKYASSSGGIYYYKDGRDVPDVWNATFEYPDKDLTVLYSATLSSNDPRGNRIMGHDATMQMGGQSGGGSVHGFIVTADSESTQYKDRIQDGIINTKYPIYTYSPGSKQIDGVTSATSKYFANKGLLYTYREGKRVDPTHLHVKDWLDSIRSGGQPKCNIEVALHEAVACHMATESYLKGRRMEWDPVKRQIV</sequence>
<dbReference type="Pfam" id="PF01408">
    <property type="entry name" value="GFO_IDH_MocA"/>
    <property type="match status" value="1"/>
</dbReference>
<feature type="domain" description="Gfo/Idh/MocA-like oxidoreductase N-terminal" evidence="3">
    <location>
        <begin position="154"/>
        <end position="231"/>
    </location>
</feature>
<evidence type="ECO:0000256" key="1">
    <source>
        <dbReference type="ARBA" id="ARBA00023002"/>
    </source>
</evidence>
<keyword evidence="1" id="KW-0560">Oxidoreductase</keyword>
<keyword evidence="2" id="KW-0812">Transmembrane</keyword>
<dbReference type="SUPFAM" id="SSF51735">
    <property type="entry name" value="NAD(P)-binding Rossmann-fold domains"/>
    <property type="match status" value="1"/>
</dbReference>
<organism evidence="4">
    <name type="scientific">marine metagenome</name>
    <dbReference type="NCBI Taxonomy" id="408172"/>
    <lineage>
        <taxon>unclassified sequences</taxon>
        <taxon>metagenomes</taxon>
        <taxon>ecological metagenomes</taxon>
    </lineage>
</organism>
<dbReference type="InterPro" id="IPR036291">
    <property type="entry name" value="NAD(P)-bd_dom_sf"/>
</dbReference>
<dbReference type="SUPFAM" id="SSF55347">
    <property type="entry name" value="Glyceraldehyde-3-phosphate dehydrogenase-like, C-terminal domain"/>
    <property type="match status" value="1"/>
</dbReference>
<dbReference type="PANTHER" id="PTHR43818">
    <property type="entry name" value="BCDNA.GH03377"/>
    <property type="match status" value="1"/>
</dbReference>
<accession>A0A381TFY7</accession>
<keyword evidence="2" id="KW-0472">Membrane</keyword>
<dbReference type="InterPro" id="IPR000683">
    <property type="entry name" value="Gfo/Idh/MocA-like_OxRdtase_N"/>
</dbReference>
<name>A0A381TFY7_9ZZZZ</name>
<proteinExistence type="predicted"/>
<protein>
    <recommendedName>
        <fullName evidence="3">Gfo/Idh/MocA-like oxidoreductase N-terminal domain-containing protein</fullName>
    </recommendedName>
</protein>
<dbReference type="Gene3D" id="3.30.360.10">
    <property type="entry name" value="Dihydrodipicolinate Reductase, domain 2"/>
    <property type="match status" value="1"/>
</dbReference>
<reference evidence="4" key="1">
    <citation type="submission" date="2018-05" db="EMBL/GenBank/DDBJ databases">
        <authorList>
            <person name="Lanie J.A."/>
            <person name="Ng W.-L."/>
            <person name="Kazmierczak K.M."/>
            <person name="Andrzejewski T.M."/>
            <person name="Davidsen T.M."/>
            <person name="Wayne K.J."/>
            <person name="Tettelin H."/>
            <person name="Glass J.I."/>
            <person name="Rusch D."/>
            <person name="Podicherti R."/>
            <person name="Tsui H.-C.T."/>
            <person name="Winkler M.E."/>
        </authorList>
    </citation>
    <scope>NUCLEOTIDE SEQUENCE</scope>
</reference>
<dbReference type="EMBL" id="UINC01004494">
    <property type="protein sequence ID" value="SVA14719.1"/>
    <property type="molecule type" value="Genomic_DNA"/>
</dbReference>
<gene>
    <name evidence="4" type="ORF">METZ01_LOCUS67573</name>
</gene>
<evidence type="ECO:0000313" key="4">
    <source>
        <dbReference type="EMBL" id="SVA14719.1"/>
    </source>
</evidence>
<dbReference type="AlphaFoldDB" id="A0A381TFY7"/>